<name>A0AAD7XFP8_9APHY</name>
<proteinExistence type="predicted"/>
<gene>
    <name evidence="2" type="ORF">ONZ51_g1530</name>
</gene>
<dbReference type="Proteomes" id="UP001215151">
    <property type="component" value="Unassembled WGS sequence"/>
</dbReference>
<dbReference type="EMBL" id="JAPEVG010000021">
    <property type="protein sequence ID" value="KAJ8495721.1"/>
    <property type="molecule type" value="Genomic_DNA"/>
</dbReference>
<dbReference type="AlphaFoldDB" id="A0AAD7XFP8"/>
<protein>
    <submittedName>
        <fullName evidence="2">Uncharacterized protein</fullName>
    </submittedName>
</protein>
<sequence>MSSSVDLEDPPFTTEVEPWQSSRRRANDSAAVNGSAAVFYMAGVPAQMKEDIMYSTLLAQIEADNMFPGRPMNKRKEWHDKYQDVLHNLGWVNKSFRETELGNASEHESVARLVIELAAEDFQGPELDLLDVLMGALRDPANNDPLEVFDKMAVHGHDASFQIGVVSNLEGTTLLKLGAHQYNVKSGTPISSALFFNFDPLSEVPYFAVQQVMELDTDVYATQRDAVRKQLAGVVQDLIREIEM</sequence>
<evidence type="ECO:0000313" key="3">
    <source>
        <dbReference type="Proteomes" id="UP001215151"/>
    </source>
</evidence>
<accession>A0AAD7XFP8</accession>
<evidence type="ECO:0000256" key="1">
    <source>
        <dbReference type="SAM" id="MobiDB-lite"/>
    </source>
</evidence>
<organism evidence="2 3">
    <name type="scientific">Trametes cubensis</name>
    <dbReference type="NCBI Taxonomy" id="1111947"/>
    <lineage>
        <taxon>Eukaryota</taxon>
        <taxon>Fungi</taxon>
        <taxon>Dikarya</taxon>
        <taxon>Basidiomycota</taxon>
        <taxon>Agaricomycotina</taxon>
        <taxon>Agaricomycetes</taxon>
        <taxon>Polyporales</taxon>
        <taxon>Polyporaceae</taxon>
        <taxon>Trametes</taxon>
    </lineage>
</organism>
<keyword evidence="3" id="KW-1185">Reference proteome</keyword>
<evidence type="ECO:0000313" key="2">
    <source>
        <dbReference type="EMBL" id="KAJ8495721.1"/>
    </source>
</evidence>
<feature type="region of interest" description="Disordered" evidence="1">
    <location>
        <begin position="1"/>
        <end position="27"/>
    </location>
</feature>
<comment type="caution">
    <text evidence="2">The sequence shown here is derived from an EMBL/GenBank/DDBJ whole genome shotgun (WGS) entry which is preliminary data.</text>
</comment>
<reference evidence="2" key="1">
    <citation type="submission" date="2022-11" db="EMBL/GenBank/DDBJ databases">
        <title>Genome Sequence of Cubamyces cubensis.</title>
        <authorList>
            <person name="Buettner E."/>
        </authorList>
    </citation>
    <scope>NUCLEOTIDE SEQUENCE</scope>
    <source>
        <strain evidence="2">MPL-01</strain>
    </source>
</reference>